<dbReference type="PANTHER" id="PTHR39624">
    <property type="entry name" value="PROTEIN INVOLVED IN RIMO-MEDIATED BETA-METHYLTHIOLATION OF RIBOSOMAL PROTEIN S12 YCAO"/>
    <property type="match status" value="1"/>
</dbReference>
<dbReference type="Proteomes" id="UP000190150">
    <property type="component" value="Unassembled WGS sequence"/>
</dbReference>
<accession>A0A1T5BYY0</accession>
<gene>
    <name evidence="1" type="ORF">SAMN05660841_00966</name>
</gene>
<keyword evidence="2" id="KW-1185">Reference proteome</keyword>
<name>A0A1T5BYY0_9SPHI</name>
<dbReference type="InterPro" id="IPR015946">
    <property type="entry name" value="KH_dom-like_a/b"/>
</dbReference>
<dbReference type="InterPro" id="IPR003718">
    <property type="entry name" value="OsmC/Ohr_fam"/>
</dbReference>
<dbReference type="InterPro" id="IPR036102">
    <property type="entry name" value="OsmC/Ohrsf"/>
</dbReference>
<protein>
    <submittedName>
        <fullName evidence="1">Putative redox protein</fullName>
    </submittedName>
</protein>
<dbReference type="AlphaFoldDB" id="A0A1T5BYY0"/>
<dbReference type="RefSeq" id="WP_079641733.1">
    <property type="nucleotide sequence ID" value="NZ_FUZF01000003.1"/>
</dbReference>
<dbReference type="Pfam" id="PF02566">
    <property type="entry name" value="OsmC"/>
    <property type="match status" value="1"/>
</dbReference>
<dbReference type="SUPFAM" id="SSF82784">
    <property type="entry name" value="OsmC-like"/>
    <property type="match status" value="1"/>
</dbReference>
<evidence type="ECO:0000313" key="1">
    <source>
        <dbReference type="EMBL" id="SKB52602.1"/>
    </source>
</evidence>
<evidence type="ECO:0000313" key="2">
    <source>
        <dbReference type="Proteomes" id="UP000190150"/>
    </source>
</evidence>
<dbReference type="STRING" id="1513896.SAMN05660841_00966"/>
<reference evidence="2" key="1">
    <citation type="submission" date="2017-02" db="EMBL/GenBank/DDBJ databases">
        <authorList>
            <person name="Varghese N."/>
            <person name="Submissions S."/>
        </authorList>
    </citation>
    <scope>NUCLEOTIDE SEQUENCE [LARGE SCALE GENOMIC DNA]</scope>
    <source>
        <strain evidence="2">DSM 24091</strain>
    </source>
</reference>
<proteinExistence type="predicted"/>
<dbReference type="PANTHER" id="PTHR39624:SF2">
    <property type="entry name" value="OSMC-LIKE PROTEIN"/>
    <property type="match status" value="1"/>
</dbReference>
<dbReference type="EMBL" id="FUZF01000003">
    <property type="protein sequence ID" value="SKB52602.1"/>
    <property type="molecule type" value="Genomic_DNA"/>
</dbReference>
<dbReference type="OrthoDB" id="9791538at2"/>
<dbReference type="Gene3D" id="3.30.300.20">
    <property type="match status" value="1"/>
</dbReference>
<organism evidence="1 2">
    <name type="scientific">Sphingobacterium nematocida</name>
    <dbReference type="NCBI Taxonomy" id="1513896"/>
    <lineage>
        <taxon>Bacteria</taxon>
        <taxon>Pseudomonadati</taxon>
        <taxon>Bacteroidota</taxon>
        <taxon>Sphingobacteriia</taxon>
        <taxon>Sphingobacteriales</taxon>
        <taxon>Sphingobacteriaceae</taxon>
        <taxon>Sphingobacterium</taxon>
    </lineage>
</organism>
<sequence length="134" mass="15106">MTEEVKVSIGKEKYKTEVEINQHHFIADEPTEVGGTDLGPKPTSLLLSALGTCKAMTMRMYADQKQWPLEAVEIKLSAEVVKSNLQQTTYIRCTIKLLGDLDEMQRERIFKVGDKCPVQKILSNPIVIESNILQ</sequence>